<evidence type="ECO:0000313" key="3">
    <source>
        <dbReference type="EMBL" id="KSV18300.1"/>
    </source>
</evidence>
<feature type="non-terminal residue" evidence="3">
    <location>
        <position position="415"/>
    </location>
</feature>
<accession>A0A0V8M3D9</accession>
<name>A0A0V8M3D9_9CHLR</name>
<keyword evidence="1" id="KW-0175">Coiled coil</keyword>
<dbReference type="Proteomes" id="UP000053577">
    <property type="component" value="Unassembled WGS sequence"/>
</dbReference>
<feature type="region of interest" description="Disordered" evidence="2">
    <location>
        <begin position="381"/>
        <end position="415"/>
    </location>
</feature>
<evidence type="ECO:0000256" key="1">
    <source>
        <dbReference type="SAM" id="Coils"/>
    </source>
</evidence>
<proteinExistence type="predicted"/>
<sequence>ATSQLMLPDQEETVHAELALRHSGTDYTVISEQRYRKNATGAIQSVGQRKFVIAFKGNDGQQEFIPELKSELRMKEILPNELSKYFFFDGERIGNMSKELRKGKSREFAEAVRSLLGLSAFTAAIYHLKGRGTSKSVLRNYDDKYDAKADNRINEYTQKISQYNAEIEYNDNRLREIESEDELVDEKIRSLNESIKKNEDSKELAARKDLLIQRRQTLINRRNSQTADLIKIFNKSAPSYFAKKMMCDSLGQLVESHKLDKGVPDIHARTIDHIINNGRCICGTEVCVGNEAFNTLNHLRDYIPPQALGNLIGQFRLQCENSVKNTETFFDDFQGKFGEIRAFDSDFSDNEEEISQITKRLEGMEDVGKLQTELNKYERQRRSLQDERSNLDKSKGIIETSRDRMETERHELTLK</sequence>
<reference evidence="3 4" key="1">
    <citation type="journal article" date="2015" name="Sci. Rep.">
        <title>A comparative genomics and reductive dehalogenase gene transcription study of two chloroethene-respiring bacteria, Dehalococcoides mccartyi strains MB and 11a.</title>
        <authorList>
            <person name="Low A."/>
            <person name="Shen Z."/>
            <person name="Cheng D."/>
            <person name="Rogers M.J."/>
            <person name="Lee P.K."/>
            <person name="He J."/>
        </authorList>
    </citation>
    <scope>NUCLEOTIDE SEQUENCE [LARGE SCALE GENOMIC DNA]</scope>
    <source>
        <strain evidence="3 4">MB</strain>
    </source>
</reference>
<dbReference type="AlphaFoldDB" id="A0A0V8M3D9"/>
<dbReference type="RefSeq" id="WP_193744902.1">
    <property type="nucleotide sequence ID" value="NZ_JGYD01000013.1"/>
</dbReference>
<organism evidence="3 4">
    <name type="scientific">Dehalococcoides mccartyi</name>
    <dbReference type="NCBI Taxonomy" id="61435"/>
    <lineage>
        <taxon>Bacteria</taxon>
        <taxon>Bacillati</taxon>
        <taxon>Chloroflexota</taxon>
        <taxon>Dehalococcoidia</taxon>
        <taxon>Dehalococcoidales</taxon>
        <taxon>Dehalococcoidaceae</taxon>
        <taxon>Dehalococcoides</taxon>
    </lineage>
</organism>
<evidence type="ECO:0008006" key="5">
    <source>
        <dbReference type="Google" id="ProtNLM"/>
    </source>
</evidence>
<evidence type="ECO:0000256" key="2">
    <source>
        <dbReference type="SAM" id="MobiDB-lite"/>
    </source>
</evidence>
<feature type="non-terminal residue" evidence="3">
    <location>
        <position position="1"/>
    </location>
</feature>
<dbReference type="InterPro" id="IPR027417">
    <property type="entry name" value="P-loop_NTPase"/>
</dbReference>
<evidence type="ECO:0000313" key="4">
    <source>
        <dbReference type="Proteomes" id="UP000053577"/>
    </source>
</evidence>
<comment type="caution">
    <text evidence="3">The sequence shown here is derived from an EMBL/GenBank/DDBJ whole genome shotgun (WGS) entry which is preliminary data.</text>
</comment>
<feature type="coiled-coil region" evidence="1">
    <location>
        <begin position="146"/>
        <end position="180"/>
    </location>
</feature>
<gene>
    <name evidence="3" type="ORF">DA01_08045</name>
</gene>
<dbReference type="Gene3D" id="3.40.50.300">
    <property type="entry name" value="P-loop containing nucleotide triphosphate hydrolases"/>
    <property type="match status" value="1"/>
</dbReference>
<dbReference type="EMBL" id="JGYD01000013">
    <property type="protein sequence ID" value="KSV18300.1"/>
    <property type="molecule type" value="Genomic_DNA"/>
</dbReference>
<protein>
    <recommendedName>
        <fullName evidence="5">Chromosome segregation protein SMC</fullName>
    </recommendedName>
</protein>